<dbReference type="EMBL" id="CP071793">
    <property type="protein sequence ID" value="QTD49640.1"/>
    <property type="molecule type" value="Genomic_DNA"/>
</dbReference>
<accession>A0A8A4TJB6</accession>
<organism evidence="1 2">
    <name type="scientific">Sulfidibacter corallicola</name>
    <dbReference type="NCBI Taxonomy" id="2818388"/>
    <lineage>
        <taxon>Bacteria</taxon>
        <taxon>Pseudomonadati</taxon>
        <taxon>Acidobacteriota</taxon>
        <taxon>Holophagae</taxon>
        <taxon>Acanthopleuribacterales</taxon>
        <taxon>Acanthopleuribacteraceae</taxon>
        <taxon>Sulfidibacter</taxon>
    </lineage>
</organism>
<gene>
    <name evidence="1" type="ORF">J3U87_29000</name>
</gene>
<sequence length="101" mass="11883">MNTIKEHSILVSKWGYDQTNVTFYSVLKRTPKMVTLQELETNQTECEPGKFSAKVKPGKPLNEKPIRRKVLVRFGEEVVRIGERQFARPWNWRAQRETSYA</sequence>
<evidence type="ECO:0000313" key="2">
    <source>
        <dbReference type="Proteomes" id="UP000663929"/>
    </source>
</evidence>
<evidence type="ECO:0000313" key="1">
    <source>
        <dbReference type="EMBL" id="QTD49640.1"/>
    </source>
</evidence>
<name>A0A8A4TJB6_SULCO</name>
<dbReference type="RefSeq" id="WP_237379273.1">
    <property type="nucleotide sequence ID" value="NZ_CP071793.1"/>
</dbReference>
<dbReference type="Proteomes" id="UP000663929">
    <property type="component" value="Chromosome"/>
</dbReference>
<dbReference type="KEGG" id="scor:J3U87_29000"/>
<dbReference type="AlphaFoldDB" id="A0A8A4TJB6"/>
<proteinExistence type="predicted"/>
<reference evidence="1" key="1">
    <citation type="submission" date="2021-03" db="EMBL/GenBank/DDBJ databases">
        <title>Acanthopleuribacteraceae sp. M133.</title>
        <authorList>
            <person name="Wang G."/>
        </authorList>
    </citation>
    <scope>NUCLEOTIDE SEQUENCE</scope>
    <source>
        <strain evidence="1">M133</strain>
    </source>
</reference>
<keyword evidence="2" id="KW-1185">Reference proteome</keyword>
<protein>
    <submittedName>
        <fullName evidence="1">Uncharacterized protein</fullName>
    </submittedName>
</protein>